<feature type="transmembrane region" description="Helical" evidence="2">
    <location>
        <begin position="61"/>
        <end position="79"/>
    </location>
</feature>
<dbReference type="InterPro" id="IPR052020">
    <property type="entry name" value="Cyclic_di-GMP/3'3'-cGAMP_PDE"/>
</dbReference>
<organism evidence="4 5">
    <name type="scientific">Streptomyces zingiberis</name>
    <dbReference type="NCBI Taxonomy" id="2053010"/>
    <lineage>
        <taxon>Bacteria</taxon>
        <taxon>Bacillati</taxon>
        <taxon>Actinomycetota</taxon>
        <taxon>Actinomycetes</taxon>
        <taxon>Kitasatosporales</taxon>
        <taxon>Streptomycetaceae</taxon>
        <taxon>Streptomyces</taxon>
    </lineage>
</organism>
<dbReference type="Pfam" id="PF13487">
    <property type="entry name" value="HD_5"/>
    <property type="match status" value="1"/>
</dbReference>
<feature type="compositionally biased region" description="Low complexity" evidence="1">
    <location>
        <begin position="567"/>
        <end position="586"/>
    </location>
</feature>
<name>A0ABX1BT75_9ACTN</name>
<dbReference type="PROSITE" id="PS51832">
    <property type="entry name" value="HD_GYP"/>
    <property type="match status" value="1"/>
</dbReference>
<dbReference type="Gene3D" id="1.10.3210.10">
    <property type="entry name" value="Hypothetical protein af1432"/>
    <property type="match status" value="1"/>
</dbReference>
<dbReference type="PANTHER" id="PTHR45228">
    <property type="entry name" value="CYCLIC DI-GMP PHOSPHODIESTERASE TM_0186-RELATED"/>
    <property type="match status" value="1"/>
</dbReference>
<dbReference type="PANTHER" id="PTHR45228:SF4">
    <property type="entry name" value="LIPOPROTEIN"/>
    <property type="match status" value="1"/>
</dbReference>
<protein>
    <submittedName>
        <fullName evidence="4">HD domain-containing protein</fullName>
    </submittedName>
</protein>
<dbReference type="Proteomes" id="UP000695264">
    <property type="component" value="Unassembled WGS sequence"/>
</dbReference>
<evidence type="ECO:0000259" key="3">
    <source>
        <dbReference type="PROSITE" id="PS51832"/>
    </source>
</evidence>
<evidence type="ECO:0000313" key="5">
    <source>
        <dbReference type="Proteomes" id="UP000695264"/>
    </source>
</evidence>
<keyword evidence="2" id="KW-0812">Transmembrane</keyword>
<comment type="caution">
    <text evidence="4">The sequence shown here is derived from an EMBL/GenBank/DDBJ whole genome shotgun (WGS) entry which is preliminary data.</text>
</comment>
<dbReference type="CDD" id="cd00077">
    <property type="entry name" value="HDc"/>
    <property type="match status" value="1"/>
</dbReference>
<keyword evidence="5" id="KW-1185">Reference proteome</keyword>
<dbReference type="SUPFAM" id="SSF109604">
    <property type="entry name" value="HD-domain/PDEase-like"/>
    <property type="match status" value="1"/>
</dbReference>
<evidence type="ECO:0000256" key="1">
    <source>
        <dbReference type="SAM" id="MobiDB-lite"/>
    </source>
</evidence>
<feature type="region of interest" description="Disordered" evidence="1">
    <location>
        <begin position="450"/>
        <end position="593"/>
    </location>
</feature>
<keyword evidence="2" id="KW-1133">Transmembrane helix</keyword>
<evidence type="ECO:0000313" key="4">
    <source>
        <dbReference type="EMBL" id="NJQ00917.1"/>
    </source>
</evidence>
<gene>
    <name evidence="4" type="ORF">HCK00_10330</name>
</gene>
<evidence type="ECO:0000256" key="2">
    <source>
        <dbReference type="SAM" id="Phobius"/>
    </source>
</evidence>
<reference evidence="4 5" key="1">
    <citation type="submission" date="2020-03" db="EMBL/GenBank/DDBJ databases">
        <title>WGS of actinomycetes isolated from Thailand.</title>
        <authorList>
            <person name="Thawai C."/>
        </authorList>
    </citation>
    <scope>NUCLEOTIDE SEQUENCE [LARGE SCALE GENOMIC DNA]</scope>
    <source>
        <strain evidence="4 5">PLAI 1-29</strain>
    </source>
</reference>
<proteinExistence type="predicted"/>
<feature type="compositionally biased region" description="Pro residues" evidence="1">
    <location>
        <begin position="515"/>
        <end position="524"/>
    </location>
</feature>
<sequence length="593" mass="59551">MRVVPRGALGHHRRAVRGFRLCCVLGVLCLLCLLCAFCGLRGTDAAGATAVGSLFPGAATPWAAVALLAVLHALCGSLTRQPLPGPPAEPAGGLHAIGGAGTPVLLAGAFLLPPAAAALVPVAGALADPGPPARRLGRAARLSLATWTAAHVHASATGLVTGAAPGGAGWPQALAPALAAALAHGLVLGLLDVGLFAAAGRTPPCAGWRGAARALAAPLPLTGVYGLGAATAEALWHSPYGPGTAVLALLPACASGWALARHHRERAAQRAAVGALVQAVGLKDGYTRGHSERVGDASVLIGRELGLTGDRLEALRRAGTLHDVGKLGVPTRLLRKDGPLTPEERRVVELHPEYGDAMVRGIGFLEETRAAILHHHERLDGGGYPSGLSGDKIPEVARVIAVADAFDAMTSTRSYRRARPVPEAVAELRRCCGSQFDPRMVRALSRALERHGWRPGPPGEAPVVPGGHAGDQERGGNVPPAAPGTPPARVPSARPTGPHAAAPHASLPGATSVPTPTPGPPPASVPATGAEPQAPEPQAPEPRAPGPDAPGPDAPAHGVPSPGTPSPGRAGPDDAAPPGAGHPARGPRGGDGR</sequence>
<feature type="compositionally biased region" description="Pro residues" evidence="1">
    <location>
        <begin position="480"/>
        <end position="489"/>
    </location>
</feature>
<accession>A0ABX1BT75</accession>
<feature type="domain" description="HD-GYP" evidence="3">
    <location>
        <begin position="265"/>
        <end position="460"/>
    </location>
</feature>
<dbReference type="InterPro" id="IPR003607">
    <property type="entry name" value="HD/PDEase_dom"/>
</dbReference>
<dbReference type="InterPro" id="IPR037522">
    <property type="entry name" value="HD_GYP_dom"/>
</dbReference>
<dbReference type="EMBL" id="JAATEN010000006">
    <property type="protein sequence ID" value="NJQ00917.1"/>
    <property type="molecule type" value="Genomic_DNA"/>
</dbReference>
<keyword evidence="2" id="KW-0472">Membrane</keyword>
<dbReference type="SMART" id="SM00471">
    <property type="entry name" value="HDc"/>
    <property type="match status" value="1"/>
</dbReference>
<feature type="compositionally biased region" description="Pro residues" evidence="1">
    <location>
        <begin position="534"/>
        <end position="553"/>
    </location>
</feature>